<proteinExistence type="predicted"/>
<protein>
    <submittedName>
        <fullName evidence="1">Uncharacterized protein</fullName>
    </submittedName>
</protein>
<name>A0A061R374_9CHLO</name>
<dbReference type="AlphaFoldDB" id="A0A061R374"/>
<sequence>MIARSTTYHTSNSGRMHLRVPAASFCKTSASVRRFRCTQTLRAAEAARPPVIT</sequence>
<dbReference type="EMBL" id="GBEZ01019134">
    <property type="protein sequence ID" value="JAC67382.1"/>
    <property type="molecule type" value="Transcribed_RNA"/>
</dbReference>
<reference evidence="1" key="1">
    <citation type="submission" date="2014-05" db="EMBL/GenBank/DDBJ databases">
        <title>The transcriptome of the halophilic microalga Tetraselmis sp. GSL018 isolated from the Great Salt Lake, Utah.</title>
        <authorList>
            <person name="Jinkerson R.E."/>
            <person name="D'Adamo S."/>
            <person name="Posewitz M.C."/>
        </authorList>
    </citation>
    <scope>NUCLEOTIDE SEQUENCE</scope>
    <source>
        <strain evidence="1">GSL018</strain>
    </source>
</reference>
<feature type="non-terminal residue" evidence="1">
    <location>
        <position position="53"/>
    </location>
</feature>
<accession>A0A061R374</accession>
<gene>
    <name evidence="1" type="ORF">TSPGSL018_11324</name>
</gene>
<evidence type="ECO:0000313" key="1">
    <source>
        <dbReference type="EMBL" id="JAC67382.1"/>
    </source>
</evidence>
<organism evidence="1">
    <name type="scientific">Tetraselmis sp. GSL018</name>
    <dbReference type="NCBI Taxonomy" id="582737"/>
    <lineage>
        <taxon>Eukaryota</taxon>
        <taxon>Viridiplantae</taxon>
        <taxon>Chlorophyta</taxon>
        <taxon>core chlorophytes</taxon>
        <taxon>Chlorodendrophyceae</taxon>
        <taxon>Chlorodendrales</taxon>
        <taxon>Chlorodendraceae</taxon>
        <taxon>Tetraselmis</taxon>
    </lineage>
</organism>